<dbReference type="Proteomes" id="UP000823388">
    <property type="component" value="Chromosome 3N"/>
</dbReference>
<evidence type="ECO:0000313" key="2">
    <source>
        <dbReference type="Proteomes" id="UP000823388"/>
    </source>
</evidence>
<protein>
    <submittedName>
        <fullName evidence="1">Uncharacterized protein</fullName>
    </submittedName>
</protein>
<reference evidence="1 2" key="1">
    <citation type="submission" date="2020-05" db="EMBL/GenBank/DDBJ databases">
        <title>WGS assembly of Panicum virgatum.</title>
        <authorList>
            <person name="Lovell J.T."/>
            <person name="Jenkins J."/>
            <person name="Shu S."/>
            <person name="Juenger T.E."/>
            <person name="Schmutz J."/>
        </authorList>
    </citation>
    <scope>NUCLEOTIDE SEQUENCE [LARGE SCALE GENOMIC DNA]</scope>
    <source>
        <strain evidence="2">cv. AP13</strain>
    </source>
</reference>
<accession>A0A8T0UA79</accession>
<organism evidence="1 2">
    <name type="scientific">Panicum virgatum</name>
    <name type="common">Blackwell switchgrass</name>
    <dbReference type="NCBI Taxonomy" id="38727"/>
    <lineage>
        <taxon>Eukaryota</taxon>
        <taxon>Viridiplantae</taxon>
        <taxon>Streptophyta</taxon>
        <taxon>Embryophyta</taxon>
        <taxon>Tracheophyta</taxon>
        <taxon>Spermatophyta</taxon>
        <taxon>Magnoliopsida</taxon>
        <taxon>Liliopsida</taxon>
        <taxon>Poales</taxon>
        <taxon>Poaceae</taxon>
        <taxon>PACMAD clade</taxon>
        <taxon>Panicoideae</taxon>
        <taxon>Panicodae</taxon>
        <taxon>Paniceae</taxon>
        <taxon>Panicinae</taxon>
        <taxon>Panicum</taxon>
        <taxon>Panicum sect. Hiantes</taxon>
    </lineage>
</organism>
<gene>
    <name evidence="1" type="ORF">PVAP13_3NG128801</name>
</gene>
<sequence>MGKSCMLVAADVYRPAAIDHLTYWVGVPVYSEGTEDIQPLVELTLGNGWLLRVQIGNGRSTLFCTDAWLHGHSVKDAAPTVFALVGKRTCSTQTVADALRNRNWIRRITGGLSVQAICQYLMLWNPLDGLELQSEVDDKILWRWSADGQNSAKTAYAALHCPLGLHPFGWTRVDLGYLGSSQSQDLPVAFLPQAALDYGPTVPTRPRRQSELHPM</sequence>
<dbReference type="AlphaFoldDB" id="A0A8T0UA79"/>
<name>A0A8T0UA79_PANVG</name>
<proteinExistence type="predicted"/>
<dbReference type="EMBL" id="CM029042">
    <property type="protein sequence ID" value="KAG2619700.1"/>
    <property type="molecule type" value="Genomic_DNA"/>
</dbReference>
<comment type="caution">
    <text evidence="1">The sequence shown here is derived from an EMBL/GenBank/DDBJ whole genome shotgun (WGS) entry which is preliminary data.</text>
</comment>
<evidence type="ECO:0000313" key="1">
    <source>
        <dbReference type="EMBL" id="KAG2619700.1"/>
    </source>
</evidence>
<keyword evidence="2" id="KW-1185">Reference proteome</keyword>